<proteinExistence type="predicted"/>
<organism evidence="2 3">
    <name type="scientific">Streptomyces mutomycini</name>
    <dbReference type="NCBI Taxonomy" id="284036"/>
    <lineage>
        <taxon>Bacteria</taxon>
        <taxon>Bacillati</taxon>
        <taxon>Actinomycetota</taxon>
        <taxon>Actinomycetes</taxon>
        <taxon>Kitasatosporales</taxon>
        <taxon>Streptomycetaceae</taxon>
        <taxon>Streptomyces</taxon>
    </lineage>
</organism>
<dbReference type="EMBL" id="JBHSKI010000002">
    <property type="protein sequence ID" value="MFC5170196.1"/>
    <property type="molecule type" value="Genomic_DNA"/>
</dbReference>
<comment type="caution">
    <text evidence="2">The sequence shown here is derived from an EMBL/GenBank/DDBJ whole genome shotgun (WGS) entry which is preliminary data.</text>
</comment>
<feature type="region of interest" description="Disordered" evidence="1">
    <location>
        <begin position="137"/>
        <end position="178"/>
    </location>
</feature>
<reference evidence="3" key="1">
    <citation type="journal article" date="2019" name="Int. J. Syst. Evol. Microbiol.">
        <title>The Global Catalogue of Microorganisms (GCM) 10K type strain sequencing project: providing services to taxonomists for standard genome sequencing and annotation.</title>
        <authorList>
            <consortium name="The Broad Institute Genomics Platform"/>
            <consortium name="The Broad Institute Genome Sequencing Center for Infectious Disease"/>
            <person name="Wu L."/>
            <person name="Ma J."/>
        </authorList>
    </citation>
    <scope>NUCLEOTIDE SEQUENCE [LARGE SCALE GENOMIC DNA]</scope>
    <source>
        <strain evidence="3">CGMCC 4.1721</strain>
    </source>
</reference>
<evidence type="ECO:0000313" key="3">
    <source>
        <dbReference type="Proteomes" id="UP001596208"/>
    </source>
</evidence>
<sequence>MLPSDGAGVAMTAVPFMGVTTAAAAVELATELTSFTKFRNRIEEILIALKESPADAKQLGQDPMKRTQFGGGDNHWAEAASLFMSYQTVITELETLSKTLSDSIEGMSIAVLASHNGYENLDIDIRRRMLEISDGAKEQYGGEYDPTRQAPGKQSGGQPSAAKPAEPSTGDTAGIRGL</sequence>
<gene>
    <name evidence="2" type="ORF">ACFPRK_06225</name>
</gene>
<dbReference type="Proteomes" id="UP001596208">
    <property type="component" value="Unassembled WGS sequence"/>
</dbReference>
<accession>A0ABW0AZ12</accession>
<protein>
    <submittedName>
        <fullName evidence="2">Uncharacterized protein</fullName>
    </submittedName>
</protein>
<evidence type="ECO:0000313" key="2">
    <source>
        <dbReference type="EMBL" id="MFC5170196.1"/>
    </source>
</evidence>
<name>A0ABW0AZ12_9ACTN</name>
<evidence type="ECO:0000256" key="1">
    <source>
        <dbReference type="SAM" id="MobiDB-lite"/>
    </source>
</evidence>
<dbReference type="RefSeq" id="WP_244167287.1">
    <property type="nucleotide sequence ID" value="NZ_JBFADZ010000015.1"/>
</dbReference>
<keyword evidence="3" id="KW-1185">Reference proteome</keyword>